<dbReference type="InParanoid" id="G3APW6"/>
<dbReference type="InterPro" id="IPR000504">
    <property type="entry name" value="RRM_dom"/>
</dbReference>
<keyword evidence="5" id="KW-1185">Reference proteome</keyword>
<evidence type="ECO:0000256" key="2">
    <source>
        <dbReference type="SAM" id="MobiDB-lite"/>
    </source>
</evidence>
<dbReference type="STRING" id="619300.G3APW6"/>
<dbReference type="CDD" id="cd12246">
    <property type="entry name" value="RRM1_U1A_like"/>
    <property type="match status" value="1"/>
</dbReference>
<keyword evidence="1" id="KW-0694">RNA-binding</keyword>
<dbReference type="FunCoup" id="G3APW6">
    <property type="interactions" value="148"/>
</dbReference>
<evidence type="ECO:0000256" key="1">
    <source>
        <dbReference type="PROSITE-ProRule" id="PRU00176"/>
    </source>
</evidence>
<feature type="region of interest" description="Disordered" evidence="2">
    <location>
        <begin position="1"/>
        <end position="25"/>
    </location>
</feature>
<dbReference type="SUPFAM" id="SSF54928">
    <property type="entry name" value="RNA-binding domain, RBD"/>
    <property type="match status" value="1"/>
</dbReference>
<dbReference type="PROSITE" id="PS50102">
    <property type="entry name" value="RRM"/>
    <property type="match status" value="1"/>
</dbReference>
<dbReference type="HOGENOM" id="CLU_041869_3_1_1"/>
<dbReference type="EMBL" id="GL996502">
    <property type="protein sequence ID" value="EGW32287.1"/>
    <property type="molecule type" value="Genomic_DNA"/>
</dbReference>
<dbReference type="SMART" id="SM00360">
    <property type="entry name" value="RRM"/>
    <property type="match status" value="1"/>
</dbReference>
<evidence type="ECO:0000313" key="4">
    <source>
        <dbReference type="EMBL" id="EGW32287.1"/>
    </source>
</evidence>
<dbReference type="KEGG" id="spaa:SPAPADRAFT_153008"/>
<evidence type="ECO:0000259" key="3">
    <source>
        <dbReference type="PROSITE" id="PS50102"/>
    </source>
</evidence>
<dbReference type="AlphaFoldDB" id="G3APW6"/>
<dbReference type="InterPro" id="IPR012677">
    <property type="entry name" value="Nucleotide-bd_a/b_plait_sf"/>
</dbReference>
<reference evidence="4 5" key="1">
    <citation type="journal article" date="2011" name="Proc. Natl. Acad. Sci. U.S.A.">
        <title>Comparative genomics of xylose-fermenting fungi for enhanced biofuel production.</title>
        <authorList>
            <person name="Wohlbach D.J."/>
            <person name="Kuo A."/>
            <person name="Sato T.K."/>
            <person name="Potts K.M."/>
            <person name="Salamov A.A."/>
            <person name="LaButti K.M."/>
            <person name="Sun H."/>
            <person name="Clum A."/>
            <person name="Pangilinan J.L."/>
            <person name="Lindquist E.A."/>
            <person name="Lucas S."/>
            <person name="Lapidus A."/>
            <person name="Jin M."/>
            <person name="Gunawan C."/>
            <person name="Balan V."/>
            <person name="Dale B.E."/>
            <person name="Jeffries T.W."/>
            <person name="Zinkel R."/>
            <person name="Barry K.W."/>
            <person name="Grigoriev I.V."/>
            <person name="Gasch A.P."/>
        </authorList>
    </citation>
    <scope>NUCLEOTIDE SEQUENCE [LARGE SCALE GENOMIC DNA]</scope>
    <source>
        <strain evidence="5">NRRL Y-27907 / 11-Y1</strain>
    </source>
</reference>
<feature type="region of interest" description="Disordered" evidence="2">
    <location>
        <begin position="116"/>
        <end position="135"/>
    </location>
</feature>
<dbReference type="Proteomes" id="UP000000709">
    <property type="component" value="Unassembled WGS sequence"/>
</dbReference>
<dbReference type="OrthoDB" id="277802at2759"/>
<feature type="compositionally biased region" description="Acidic residues" evidence="2">
    <location>
        <begin position="120"/>
        <end position="135"/>
    </location>
</feature>
<sequence length="135" mass="15523">MPPKKRQQSSEKEANTSKKTKLDPSNLKPSQCLYIKNLNDKINRQLLKHNLYLLFSTFGDVIEIRIRKGFAHVLFGDIPSATVALRSLQSEEFFDKPLVINYSVNESKVITRLSGHIQEGGEDEDVPRYEEEEED</sequence>
<dbReference type="eggNOG" id="KOG4206">
    <property type="taxonomic scope" value="Eukaryota"/>
</dbReference>
<dbReference type="RefSeq" id="XP_007375563.1">
    <property type="nucleotide sequence ID" value="XM_007375501.1"/>
</dbReference>
<organism evidence="5">
    <name type="scientific">Spathaspora passalidarum (strain NRRL Y-27907 / 11-Y1)</name>
    <dbReference type="NCBI Taxonomy" id="619300"/>
    <lineage>
        <taxon>Eukaryota</taxon>
        <taxon>Fungi</taxon>
        <taxon>Dikarya</taxon>
        <taxon>Ascomycota</taxon>
        <taxon>Saccharomycotina</taxon>
        <taxon>Pichiomycetes</taxon>
        <taxon>Debaryomycetaceae</taxon>
        <taxon>Spathaspora</taxon>
    </lineage>
</organism>
<dbReference type="OMA" id="LFQDLNC"/>
<dbReference type="GO" id="GO:0003723">
    <property type="term" value="F:RNA binding"/>
    <property type="evidence" value="ECO:0007669"/>
    <property type="project" value="UniProtKB-UniRule"/>
</dbReference>
<dbReference type="InterPro" id="IPR035979">
    <property type="entry name" value="RBD_domain_sf"/>
</dbReference>
<name>G3APW6_SPAPN</name>
<feature type="domain" description="RRM" evidence="3">
    <location>
        <begin position="31"/>
        <end position="105"/>
    </location>
</feature>
<proteinExistence type="predicted"/>
<evidence type="ECO:0000313" key="5">
    <source>
        <dbReference type="Proteomes" id="UP000000709"/>
    </source>
</evidence>
<dbReference type="Gene3D" id="3.30.70.330">
    <property type="match status" value="1"/>
</dbReference>
<dbReference type="GeneID" id="18870938"/>
<gene>
    <name evidence="4" type="ORF">SPAPADRAFT_153008</name>
</gene>
<feature type="compositionally biased region" description="Basic and acidic residues" evidence="2">
    <location>
        <begin position="8"/>
        <end position="22"/>
    </location>
</feature>
<protein>
    <recommendedName>
        <fullName evidence="3">RRM domain-containing protein</fullName>
    </recommendedName>
</protein>
<accession>G3APW6</accession>
<dbReference type="Pfam" id="PF00076">
    <property type="entry name" value="RRM_1"/>
    <property type="match status" value="1"/>
</dbReference>